<dbReference type="WBParaSite" id="Pan_g8725.t1">
    <property type="protein sequence ID" value="Pan_g8725.t1"/>
    <property type="gene ID" value="Pan_g8725"/>
</dbReference>
<evidence type="ECO:0000313" key="6">
    <source>
        <dbReference type="WBParaSite" id="Pan_g8725.t1"/>
    </source>
</evidence>
<dbReference type="PROSITE" id="PS50025">
    <property type="entry name" value="LAM_G_DOMAIN"/>
    <property type="match status" value="1"/>
</dbReference>
<evidence type="ECO:0000313" key="5">
    <source>
        <dbReference type="Proteomes" id="UP000492821"/>
    </source>
</evidence>
<organism evidence="5 6">
    <name type="scientific">Panagrellus redivivus</name>
    <name type="common">Microworm</name>
    <dbReference type="NCBI Taxonomy" id="6233"/>
    <lineage>
        <taxon>Eukaryota</taxon>
        <taxon>Metazoa</taxon>
        <taxon>Ecdysozoa</taxon>
        <taxon>Nematoda</taxon>
        <taxon>Chromadorea</taxon>
        <taxon>Rhabditida</taxon>
        <taxon>Tylenchina</taxon>
        <taxon>Panagrolaimomorpha</taxon>
        <taxon>Panagrolaimoidea</taxon>
        <taxon>Panagrolaimidae</taxon>
        <taxon>Panagrellus</taxon>
    </lineage>
</organism>
<name>A0A7E5A1B4_PANRE</name>
<dbReference type="InterPro" id="IPR013320">
    <property type="entry name" value="ConA-like_dom_sf"/>
</dbReference>
<dbReference type="Gene3D" id="2.10.25.10">
    <property type="entry name" value="Laminin"/>
    <property type="match status" value="2"/>
</dbReference>
<dbReference type="GO" id="GO:0016020">
    <property type="term" value="C:membrane"/>
    <property type="evidence" value="ECO:0007669"/>
    <property type="project" value="UniProtKB-SubCell"/>
</dbReference>
<feature type="domain" description="Laminin G" evidence="3">
    <location>
        <begin position="135"/>
        <end position="339"/>
    </location>
</feature>
<reference evidence="6" key="2">
    <citation type="submission" date="2020-10" db="UniProtKB">
        <authorList>
            <consortium name="WormBaseParasite"/>
        </authorList>
    </citation>
    <scope>IDENTIFICATION</scope>
</reference>
<evidence type="ECO:0000259" key="4">
    <source>
        <dbReference type="PROSITE" id="PS50026"/>
    </source>
</evidence>
<dbReference type="PANTHER" id="PTHR15036:SF85">
    <property type="entry name" value="SP2353, ISOFORM A"/>
    <property type="match status" value="1"/>
</dbReference>
<dbReference type="InterPro" id="IPR056370">
    <property type="entry name" value="Shg-like_Ig-like"/>
</dbReference>
<evidence type="ECO:0000256" key="2">
    <source>
        <dbReference type="PROSITE-ProRule" id="PRU00076"/>
    </source>
</evidence>
<feature type="domain" description="EGF-like" evidence="4">
    <location>
        <begin position="97"/>
        <end position="134"/>
    </location>
</feature>
<feature type="disulfide bond" evidence="2">
    <location>
        <begin position="368"/>
        <end position="377"/>
    </location>
</feature>
<dbReference type="PROSITE" id="PS01186">
    <property type="entry name" value="EGF_2"/>
    <property type="match status" value="1"/>
</dbReference>
<feature type="domain" description="EGF-like" evidence="4">
    <location>
        <begin position="340"/>
        <end position="378"/>
    </location>
</feature>
<dbReference type="CDD" id="cd00054">
    <property type="entry name" value="EGF_CA"/>
    <property type="match status" value="1"/>
</dbReference>
<proteinExistence type="predicted"/>
<dbReference type="Pfam" id="PF02210">
    <property type="entry name" value="Laminin_G_2"/>
    <property type="match status" value="1"/>
</dbReference>
<evidence type="ECO:0000256" key="1">
    <source>
        <dbReference type="ARBA" id="ARBA00023157"/>
    </source>
</evidence>
<dbReference type="PROSITE" id="PS00022">
    <property type="entry name" value="EGF_1"/>
    <property type="match status" value="1"/>
</dbReference>
<comment type="caution">
    <text evidence="2">Lacks conserved residue(s) required for the propagation of feature annotation.</text>
</comment>
<protein>
    <submittedName>
        <fullName evidence="6">LAM_G_DOMAIN domain-containing protein</fullName>
    </submittedName>
</protein>
<evidence type="ECO:0000259" key="3">
    <source>
        <dbReference type="PROSITE" id="PS50025"/>
    </source>
</evidence>
<dbReference type="SMART" id="SM00282">
    <property type="entry name" value="LamG"/>
    <property type="match status" value="1"/>
</dbReference>
<dbReference type="Gene3D" id="2.60.120.200">
    <property type="match status" value="1"/>
</dbReference>
<dbReference type="SMART" id="SM00181">
    <property type="entry name" value="EGF"/>
    <property type="match status" value="2"/>
</dbReference>
<dbReference type="SUPFAM" id="SSF49899">
    <property type="entry name" value="Concanavalin A-like lectins/glucanases"/>
    <property type="match status" value="1"/>
</dbReference>
<reference evidence="5" key="1">
    <citation type="journal article" date="2013" name="Genetics">
        <title>The draft genome and transcriptome of Panagrellus redivivus are shaped by the harsh demands of a free-living lifestyle.</title>
        <authorList>
            <person name="Srinivasan J."/>
            <person name="Dillman A.R."/>
            <person name="Macchietto M.G."/>
            <person name="Heikkinen L."/>
            <person name="Lakso M."/>
            <person name="Fracchia K.M."/>
            <person name="Antoshechkin I."/>
            <person name="Mortazavi A."/>
            <person name="Wong G."/>
            <person name="Sternberg P.W."/>
        </authorList>
    </citation>
    <scope>NUCLEOTIDE SEQUENCE [LARGE SCALE GENOMIC DNA]</scope>
    <source>
        <strain evidence="5">MT8872</strain>
    </source>
</reference>
<dbReference type="InterPro" id="IPR001791">
    <property type="entry name" value="Laminin_G"/>
</dbReference>
<dbReference type="SUPFAM" id="SSF57196">
    <property type="entry name" value="EGF/Laminin"/>
    <property type="match status" value="1"/>
</dbReference>
<dbReference type="InterPro" id="IPR000152">
    <property type="entry name" value="EGF-type_Asp/Asn_hydroxyl_site"/>
</dbReference>
<keyword evidence="2" id="KW-0245">EGF-like domain</keyword>
<keyword evidence="1 2" id="KW-1015">Disulfide bond</keyword>
<dbReference type="PROSITE" id="PS50026">
    <property type="entry name" value="EGF_3"/>
    <property type="match status" value="2"/>
</dbReference>
<dbReference type="PROSITE" id="PS00010">
    <property type="entry name" value="ASX_HYDROXYL"/>
    <property type="match status" value="1"/>
</dbReference>
<sequence length="487" mass="52306">NVAAIDVRFYAVRDTGYLDPVYLNSLISQYLEDFENAIGATIVAVGIDMCKFTTCDNGCQTINRADFNGVVVSANQTVIVGINATASDDCTCPVFRPPQTCQHDVCHNGGVCHNTYPGFFCECRNDFLKGIRCQGTTRSFNGRAFAWYKPMPACTSLNISLSFMTQQLDGILLYNGPIASMNASRGQAEYNDYISIQLRGGQIVADLSFNGGLIQTQLSLPGVFNDGEWHDISLTQIGKKIHLVVDNCENLSAPSMANSTCGMSVSSLDDDERLNIVEALQLGGVVSVVNGNYPAAVQGRDNFNGCIRNLRVNYDLYDLYSPAHHENSAPGCNLYGGACDSNEATGSTTACVHGDCIANANGVRKCICDPGYIGENCETPINWVTFQQGGVIEYFTDVGMFSSKTTDMEILVMPGDGSSDSFPLGSGQSSGPTAAHVATSVGGRRARGEFAGPSVASAMPIEVDALPLVYNNSYWIHLTRNPTRTTL</sequence>
<dbReference type="InterPro" id="IPR050372">
    <property type="entry name" value="Neurexin-related_CASP"/>
</dbReference>
<dbReference type="CDD" id="cd00110">
    <property type="entry name" value="LamG"/>
    <property type="match status" value="1"/>
</dbReference>
<dbReference type="PANTHER" id="PTHR15036">
    <property type="entry name" value="PIKACHURIN-LIKE PROTEIN"/>
    <property type="match status" value="1"/>
</dbReference>
<dbReference type="Pfam" id="PF24811">
    <property type="entry name" value="Ig_Shg"/>
    <property type="match status" value="1"/>
</dbReference>
<dbReference type="AlphaFoldDB" id="A0A7E5A1B4"/>
<accession>A0A7E5A1B4</accession>
<dbReference type="Proteomes" id="UP000492821">
    <property type="component" value="Unassembled WGS sequence"/>
</dbReference>
<dbReference type="InterPro" id="IPR000742">
    <property type="entry name" value="EGF"/>
</dbReference>
<keyword evidence="5" id="KW-1185">Reference proteome</keyword>